<comment type="caution">
    <text evidence="7">The sequence shown here is derived from an EMBL/GenBank/DDBJ whole genome shotgun (WGS) entry which is preliminary data.</text>
</comment>
<dbReference type="GO" id="GO:0008425">
    <property type="term" value="F:2-methoxy-6-polyprenyl-1,4-benzoquinol methyltransferase activity"/>
    <property type="evidence" value="ECO:0007669"/>
    <property type="project" value="UniProtKB-UniRule"/>
</dbReference>
<dbReference type="Gene3D" id="3.40.50.150">
    <property type="entry name" value="Vaccinia Virus protein VP39"/>
    <property type="match status" value="1"/>
</dbReference>
<evidence type="ECO:0000256" key="3">
    <source>
        <dbReference type="ARBA" id="ARBA00022679"/>
    </source>
</evidence>
<dbReference type="Proteomes" id="UP000054262">
    <property type="component" value="Unassembled WGS sequence"/>
</dbReference>
<gene>
    <name evidence="6" type="primary">ubiE</name>
    <name evidence="7" type="ORF">MB2181_02670</name>
</gene>
<evidence type="ECO:0000256" key="4">
    <source>
        <dbReference type="ARBA" id="ARBA00022688"/>
    </source>
</evidence>
<dbReference type="GO" id="GO:0009234">
    <property type="term" value="P:menaquinone biosynthetic process"/>
    <property type="evidence" value="ECO:0007669"/>
    <property type="project" value="UniProtKB-UniRule"/>
</dbReference>
<evidence type="ECO:0000256" key="6">
    <source>
        <dbReference type="HAMAP-Rule" id="MF_01813"/>
    </source>
</evidence>
<dbReference type="InterPro" id="IPR029063">
    <property type="entry name" value="SAM-dependent_MTases_sf"/>
</dbReference>
<evidence type="ECO:0000256" key="1">
    <source>
        <dbReference type="ARBA" id="ARBA00022428"/>
    </source>
</evidence>
<comment type="pathway">
    <text evidence="6">Cofactor biosynthesis; ubiquinone biosynthesis.</text>
</comment>
<dbReference type="PROSITE" id="PS51608">
    <property type="entry name" value="SAM_MT_UBIE"/>
    <property type="match status" value="1"/>
</dbReference>
<dbReference type="NCBIfam" id="TIGR01934">
    <property type="entry name" value="MenG_MenH_UbiE"/>
    <property type="match status" value="1"/>
</dbReference>
<comment type="caution">
    <text evidence="6">Lacks conserved residue(s) required for the propagation of feature annotation.</text>
</comment>
<keyword evidence="1 6" id="KW-0474">Menaquinone biosynthesis</keyword>
<evidence type="ECO:0000313" key="7">
    <source>
        <dbReference type="EMBL" id="EAV46941.1"/>
    </source>
</evidence>
<dbReference type="InterPro" id="IPR023576">
    <property type="entry name" value="UbiE/COQ5_MeTrFase_CS"/>
</dbReference>
<keyword evidence="7" id="KW-0830">Ubiquinone</keyword>
<comment type="function">
    <text evidence="6">Methyltransferase required for the conversion of demethylmenaquinol (DMKH2) to menaquinol (MKH2) and the conversion of 2-polyprenyl-6-methoxy-1,4-benzoquinol (DDMQH2) to 2-polyprenyl-3-methyl-6-methoxy-1,4-benzoquinol (DMQH2).</text>
</comment>
<comment type="similarity">
    <text evidence="6">Belongs to the class I-like SAM-binding methyltransferase superfamily. MenG/UbiE family.</text>
</comment>
<accession>A0P5Y1</accession>
<keyword evidence="8" id="KW-1185">Reference proteome</keyword>
<dbReference type="GO" id="GO:0032259">
    <property type="term" value="P:methylation"/>
    <property type="evidence" value="ECO:0007669"/>
    <property type="project" value="UniProtKB-KW"/>
</dbReference>
<dbReference type="UniPathway" id="UPA00232"/>
<organism evidence="7 8">
    <name type="scientific">Methylophilales bacterium HTCC2181</name>
    <dbReference type="NCBI Taxonomy" id="383631"/>
    <lineage>
        <taxon>Bacteria</taxon>
        <taxon>Pseudomonadati</taxon>
        <taxon>Pseudomonadota</taxon>
        <taxon>Betaproteobacteria</taxon>
        <taxon>Nitrosomonadales</taxon>
        <taxon>OM43 clade</taxon>
    </lineage>
</organism>
<evidence type="ECO:0000313" key="8">
    <source>
        <dbReference type="Proteomes" id="UP000054262"/>
    </source>
</evidence>
<keyword evidence="2 6" id="KW-0489">Methyltransferase</keyword>
<comment type="catalytic activity">
    <reaction evidence="6">
        <text>a 2-methoxy-6-(all-trans-polyprenyl)benzene-1,4-diol + S-adenosyl-L-methionine = a 5-methoxy-2-methyl-3-(all-trans-polyprenyl)benzene-1,4-diol + S-adenosyl-L-homocysteine + H(+)</text>
        <dbReference type="Rhea" id="RHEA:28286"/>
        <dbReference type="Rhea" id="RHEA-COMP:10858"/>
        <dbReference type="Rhea" id="RHEA-COMP:10859"/>
        <dbReference type="ChEBI" id="CHEBI:15378"/>
        <dbReference type="ChEBI" id="CHEBI:57856"/>
        <dbReference type="ChEBI" id="CHEBI:59789"/>
        <dbReference type="ChEBI" id="CHEBI:84166"/>
        <dbReference type="ChEBI" id="CHEBI:84167"/>
        <dbReference type="EC" id="2.1.1.201"/>
    </reaction>
</comment>
<dbReference type="GO" id="GO:0009060">
    <property type="term" value="P:aerobic respiration"/>
    <property type="evidence" value="ECO:0007669"/>
    <property type="project" value="UniProtKB-UniRule"/>
</dbReference>
<proteinExistence type="inferred from homology"/>
<dbReference type="InterPro" id="IPR004033">
    <property type="entry name" value="UbiE/COQ5_MeTrFase"/>
</dbReference>
<dbReference type="PROSITE" id="PS01183">
    <property type="entry name" value="UBIE_1"/>
    <property type="match status" value="1"/>
</dbReference>
<reference evidence="7 8" key="1">
    <citation type="submission" date="2006-11" db="EMBL/GenBank/DDBJ databases">
        <authorList>
            <person name="Giovannoni S."/>
            <person name="Vergin K."/>
            <person name="Ferriera S."/>
            <person name="Johnson J."/>
            <person name="Kravitz S."/>
            <person name="Beeson K."/>
            <person name="Sutton G."/>
            <person name="Rogers Y.-H."/>
            <person name="Friedman R."/>
            <person name="Frazier M."/>
            <person name="Venter J.C."/>
        </authorList>
    </citation>
    <scope>NUCLEOTIDE SEQUENCE [LARGE SCALE GENOMIC DNA]</scope>
    <source>
        <strain evidence="7 8">HTCC2181</strain>
    </source>
</reference>
<keyword evidence="4 6" id="KW-0831">Ubiquinone biosynthesis</keyword>
<dbReference type="EC" id="2.1.1.163" evidence="6"/>
<dbReference type="OrthoDB" id="9808140at2"/>
<feature type="binding site" evidence="6">
    <location>
        <position position="91"/>
    </location>
    <ligand>
        <name>S-adenosyl-L-methionine</name>
        <dbReference type="ChEBI" id="CHEBI:59789"/>
    </ligand>
</feature>
<dbReference type="AlphaFoldDB" id="A0P5Y1"/>
<dbReference type="UniPathway" id="UPA00079">
    <property type="reaction ID" value="UER00169"/>
</dbReference>
<sequence>MNPDETKFGFQTVKQAEKAKRVGEVFDSVSSNYDLMNNLMSLGLHNAWKKTLIDTSSLKAKAKILDIAAGTADLTLAFAKANKDYEILQTDINHSMLMEGQKKLINSGVIIPAITCDAEALPFADNYFDCVTIAFGLRNMTKKENALREVYRVLSPGGKVLILEFSHIYQPFQKLYDAFSFKFIPILGKLFAKDELSYRYLVESIRVHPSQEKLKEMMEAEAFEKVSYTNMSAGIVAIHKGYKF</sequence>
<keyword evidence="5 6" id="KW-0949">S-adenosyl-L-methionine</keyword>
<evidence type="ECO:0000256" key="5">
    <source>
        <dbReference type="ARBA" id="ARBA00022691"/>
    </source>
</evidence>
<dbReference type="PANTHER" id="PTHR43591">
    <property type="entry name" value="METHYLTRANSFERASE"/>
    <property type="match status" value="1"/>
</dbReference>
<dbReference type="HAMAP" id="MF_01813">
    <property type="entry name" value="MenG_UbiE_methyltr"/>
    <property type="match status" value="1"/>
</dbReference>
<dbReference type="EC" id="2.1.1.201" evidence="6"/>
<dbReference type="PANTHER" id="PTHR43591:SF24">
    <property type="entry name" value="2-METHOXY-6-POLYPRENYL-1,4-BENZOQUINOL METHYLASE, MITOCHONDRIAL"/>
    <property type="match status" value="1"/>
</dbReference>
<dbReference type="SUPFAM" id="SSF53335">
    <property type="entry name" value="S-adenosyl-L-methionine-dependent methyltransferases"/>
    <property type="match status" value="1"/>
</dbReference>
<name>A0P5Y1_9PROT</name>
<dbReference type="Pfam" id="PF01209">
    <property type="entry name" value="Ubie_methyltran"/>
    <property type="match status" value="1"/>
</dbReference>
<dbReference type="EMBL" id="AAUX01000001">
    <property type="protein sequence ID" value="EAV46941.1"/>
    <property type="molecule type" value="Genomic_DNA"/>
</dbReference>
<comment type="pathway">
    <text evidence="6">Quinol/quinone metabolism; menaquinone biosynthesis; menaquinol from 1,4-dihydroxy-2-naphthoate: step 2/2.</text>
</comment>
<dbReference type="CDD" id="cd02440">
    <property type="entry name" value="AdoMet_MTases"/>
    <property type="match status" value="1"/>
</dbReference>
<keyword evidence="3 6" id="KW-0808">Transferase</keyword>
<protein>
    <recommendedName>
        <fullName evidence="6">Ubiquinone/menaquinone biosynthesis C-methyltransferase UbiE</fullName>
        <ecNumber evidence="6">2.1.1.163</ecNumber>
        <ecNumber evidence="6">2.1.1.201</ecNumber>
    </recommendedName>
    <alternativeName>
        <fullName evidence="6">2-methoxy-6-polyprenyl-1,4-benzoquinol methylase</fullName>
    </alternativeName>
    <alternativeName>
        <fullName evidence="6">Demethylmenaquinone methyltransferase</fullName>
    </alternativeName>
</protein>
<dbReference type="GO" id="GO:0043770">
    <property type="term" value="F:demethylmenaquinone methyltransferase activity"/>
    <property type="evidence" value="ECO:0007669"/>
    <property type="project" value="UniProtKB-UniRule"/>
</dbReference>
<comment type="catalytic activity">
    <reaction evidence="6">
        <text>a 2-demethylmenaquinol + S-adenosyl-L-methionine = a menaquinol + S-adenosyl-L-homocysteine + H(+)</text>
        <dbReference type="Rhea" id="RHEA:42640"/>
        <dbReference type="Rhea" id="RHEA-COMP:9539"/>
        <dbReference type="Rhea" id="RHEA-COMP:9563"/>
        <dbReference type="ChEBI" id="CHEBI:15378"/>
        <dbReference type="ChEBI" id="CHEBI:18151"/>
        <dbReference type="ChEBI" id="CHEBI:55437"/>
        <dbReference type="ChEBI" id="CHEBI:57856"/>
        <dbReference type="ChEBI" id="CHEBI:59789"/>
        <dbReference type="EC" id="2.1.1.163"/>
    </reaction>
</comment>
<evidence type="ECO:0000256" key="2">
    <source>
        <dbReference type="ARBA" id="ARBA00022603"/>
    </source>
</evidence>
<feature type="binding site" evidence="6">
    <location>
        <position position="71"/>
    </location>
    <ligand>
        <name>S-adenosyl-L-methionine</name>
        <dbReference type="ChEBI" id="CHEBI:59789"/>
    </ligand>
</feature>
<feature type="binding site" evidence="6">
    <location>
        <begin position="117"/>
        <end position="118"/>
    </location>
    <ligand>
        <name>S-adenosyl-L-methionine</name>
        <dbReference type="ChEBI" id="CHEBI:59789"/>
    </ligand>
</feature>